<dbReference type="EMBL" id="OMOD01000113">
    <property type="protein sequence ID" value="SPF38859.1"/>
    <property type="molecule type" value="Genomic_DNA"/>
</dbReference>
<dbReference type="AlphaFoldDB" id="A0A2U3KGS8"/>
<organism evidence="2 3">
    <name type="scientific">Candidatus Sulfotelmatobacter kueseliae</name>
    <dbReference type="NCBI Taxonomy" id="2042962"/>
    <lineage>
        <taxon>Bacteria</taxon>
        <taxon>Pseudomonadati</taxon>
        <taxon>Acidobacteriota</taxon>
        <taxon>Terriglobia</taxon>
        <taxon>Terriglobales</taxon>
        <taxon>Candidatus Korobacteraceae</taxon>
        <taxon>Candidatus Sulfotelmatobacter</taxon>
    </lineage>
</organism>
<protein>
    <submittedName>
        <fullName evidence="2">Uncharacterized protein</fullName>
    </submittedName>
</protein>
<dbReference type="Proteomes" id="UP000238701">
    <property type="component" value="Unassembled WGS sequence"/>
</dbReference>
<reference evidence="3" key="1">
    <citation type="submission" date="2018-02" db="EMBL/GenBank/DDBJ databases">
        <authorList>
            <person name="Hausmann B."/>
        </authorList>
    </citation>
    <scope>NUCLEOTIDE SEQUENCE [LARGE SCALE GENOMIC DNA]</scope>
    <source>
        <strain evidence="3">Peat soil MAG SbA1</strain>
    </source>
</reference>
<accession>A0A2U3KGS8</accession>
<feature type="region of interest" description="Disordered" evidence="1">
    <location>
        <begin position="94"/>
        <end position="120"/>
    </location>
</feature>
<evidence type="ECO:0000313" key="3">
    <source>
        <dbReference type="Proteomes" id="UP000238701"/>
    </source>
</evidence>
<name>A0A2U3KGS8_9BACT</name>
<gene>
    <name evidence="2" type="ORF">SBA1_210005</name>
</gene>
<proteinExistence type="predicted"/>
<evidence type="ECO:0000313" key="2">
    <source>
        <dbReference type="EMBL" id="SPF38859.1"/>
    </source>
</evidence>
<sequence length="191" mass="20308">MWAAALGGLAILAVAYQFIPMLTGPSSPDSSAQAAAPAVPRVRAHAGVKPGKKPRVESLDPTLQLPLLATSELTQYQGNGRNIFISQAEVEIPKPGASPVTDGNKNPEAEAPYQGPKIQPPPPIPLQFYGFASRAGEPRKIFLKQGDDVWVAGEGEIVDRRYKVIRITPTSVEIQDVVNSGPPQSIPLTQG</sequence>
<evidence type="ECO:0000256" key="1">
    <source>
        <dbReference type="SAM" id="MobiDB-lite"/>
    </source>
</evidence>